<sequence>MQLHLLLATLLGAAASTNGIPVKFSNNCATSISLYDNANTETIEPGCTTTRNLQDGFSGMFRNGYNPQATLAEFTVSQGFLWYDISIIPTGPQSGPGQCSSLTDCRQLTGGVGFNTPMKIAPAGCTALTCLADGCADAYQFPMDNLKTHACPDTTPSVDVTFCPGNSKPNCSRSLRS</sequence>
<dbReference type="SUPFAM" id="SSF49870">
    <property type="entry name" value="Osmotin, thaumatin-like protein"/>
    <property type="match status" value="1"/>
</dbReference>
<feature type="chain" id="PRO_5044894367" description="Thaumatin-like protein" evidence="1">
    <location>
        <begin position="20"/>
        <end position="177"/>
    </location>
</feature>
<evidence type="ECO:0008006" key="4">
    <source>
        <dbReference type="Google" id="ProtNLM"/>
    </source>
</evidence>
<feature type="signal peptide" evidence="1">
    <location>
        <begin position="1"/>
        <end position="19"/>
    </location>
</feature>
<dbReference type="Proteomes" id="UP001632037">
    <property type="component" value="Unassembled WGS sequence"/>
</dbReference>
<dbReference type="InterPro" id="IPR001938">
    <property type="entry name" value="Thaumatin"/>
</dbReference>
<protein>
    <recommendedName>
        <fullName evidence="4">Thaumatin-like protein</fullName>
    </recommendedName>
</protein>
<dbReference type="InterPro" id="IPR037176">
    <property type="entry name" value="Osmotin/thaumatin-like_sf"/>
</dbReference>
<dbReference type="SMART" id="SM00205">
    <property type="entry name" value="THN"/>
    <property type="match status" value="1"/>
</dbReference>
<dbReference type="AlphaFoldDB" id="A0ABD3FDG7"/>
<dbReference type="PANTHER" id="PTHR31737:SF2">
    <property type="entry name" value="PROTEIN TOS1"/>
    <property type="match status" value="1"/>
</dbReference>
<dbReference type="PROSITE" id="PS51367">
    <property type="entry name" value="THAUMATIN_2"/>
    <property type="match status" value="1"/>
</dbReference>
<dbReference type="EMBL" id="JBIMZQ010000027">
    <property type="protein sequence ID" value="KAL3663535.1"/>
    <property type="molecule type" value="Genomic_DNA"/>
</dbReference>
<evidence type="ECO:0000256" key="1">
    <source>
        <dbReference type="SAM" id="SignalP"/>
    </source>
</evidence>
<reference evidence="2 3" key="1">
    <citation type="submission" date="2024-09" db="EMBL/GenBank/DDBJ databases">
        <title>Genome sequencing and assembly of Phytophthora oleae, isolate VK10A, causative agent of rot of olive drupes.</title>
        <authorList>
            <person name="Conti Taguali S."/>
            <person name="Riolo M."/>
            <person name="La Spada F."/>
            <person name="Cacciola S.O."/>
            <person name="Dionisio G."/>
        </authorList>
    </citation>
    <scope>NUCLEOTIDE SEQUENCE [LARGE SCALE GENOMIC DNA]</scope>
    <source>
        <strain evidence="2 3">VK10A</strain>
    </source>
</reference>
<evidence type="ECO:0000313" key="3">
    <source>
        <dbReference type="Proteomes" id="UP001632037"/>
    </source>
</evidence>
<keyword evidence="1" id="KW-0732">Signal</keyword>
<dbReference type="Gene3D" id="2.60.110.10">
    <property type="entry name" value="Thaumatin"/>
    <property type="match status" value="1"/>
</dbReference>
<comment type="caution">
    <text evidence="2">The sequence shown here is derived from an EMBL/GenBank/DDBJ whole genome shotgun (WGS) entry which is preliminary data.</text>
</comment>
<evidence type="ECO:0000313" key="2">
    <source>
        <dbReference type="EMBL" id="KAL3663535.1"/>
    </source>
</evidence>
<dbReference type="PANTHER" id="PTHR31737">
    <property type="entry name" value="PROTEIN TOS1"/>
    <property type="match status" value="1"/>
</dbReference>
<proteinExistence type="predicted"/>
<keyword evidence="3" id="KW-1185">Reference proteome</keyword>
<organism evidence="2 3">
    <name type="scientific">Phytophthora oleae</name>
    <dbReference type="NCBI Taxonomy" id="2107226"/>
    <lineage>
        <taxon>Eukaryota</taxon>
        <taxon>Sar</taxon>
        <taxon>Stramenopiles</taxon>
        <taxon>Oomycota</taxon>
        <taxon>Peronosporomycetes</taxon>
        <taxon>Peronosporales</taxon>
        <taxon>Peronosporaceae</taxon>
        <taxon>Phytophthora</taxon>
    </lineage>
</organism>
<name>A0ABD3FDG7_9STRA</name>
<accession>A0ABD3FDG7</accession>
<gene>
    <name evidence="2" type="ORF">V7S43_011422</name>
</gene>